<evidence type="ECO:0000256" key="4">
    <source>
        <dbReference type="ARBA" id="ARBA00023136"/>
    </source>
</evidence>
<feature type="transmembrane region" description="Helical" evidence="5">
    <location>
        <begin position="52"/>
        <end position="70"/>
    </location>
</feature>
<sequence length="142" mass="15336">MIILPVTLCTAGAAAVVNFWLALRISRLRLAEKVFIGDGGDDRLVRRMRAQLNFAEYVPLILVLLALVELAGGPSIWLWGVGFALILGRVLHAFGMDGWGLGRRIGIALTLLTMLGLAGYGIYIGSQYREAPVTVFKVGPKG</sequence>
<dbReference type="InterPro" id="IPR023352">
    <property type="entry name" value="MAPEG-like_dom_sf"/>
</dbReference>
<feature type="transmembrane region" description="Helical" evidence="5">
    <location>
        <begin position="6"/>
        <end position="23"/>
    </location>
</feature>
<dbReference type="EMBL" id="JACHLN010000001">
    <property type="protein sequence ID" value="MBB4837922.1"/>
    <property type="molecule type" value="Genomic_DNA"/>
</dbReference>
<comment type="caution">
    <text evidence="6">The sequence shown here is derived from an EMBL/GenBank/DDBJ whole genome shotgun (WGS) entry which is preliminary data.</text>
</comment>
<dbReference type="GO" id="GO:0016020">
    <property type="term" value="C:membrane"/>
    <property type="evidence" value="ECO:0007669"/>
    <property type="project" value="UniProtKB-SubCell"/>
</dbReference>
<dbReference type="AlphaFoldDB" id="A0A7W7JYW3"/>
<reference evidence="6 7" key="1">
    <citation type="submission" date="2020-08" db="EMBL/GenBank/DDBJ databases">
        <title>Functional genomics of gut bacteria from endangered species of beetles.</title>
        <authorList>
            <person name="Carlos-Shanley C."/>
        </authorList>
    </citation>
    <scope>NUCLEOTIDE SEQUENCE [LARGE SCALE GENOMIC DNA]</scope>
    <source>
        <strain evidence="6 7">S00224</strain>
    </source>
</reference>
<evidence type="ECO:0000256" key="1">
    <source>
        <dbReference type="ARBA" id="ARBA00004370"/>
    </source>
</evidence>
<dbReference type="PANTHER" id="PTHR35814:SF1">
    <property type="entry name" value="GLUTATHIONE S-TRANSFERASE-RELATED"/>
    <property type="match status" value="1"/>
</dbReference>
<keyword evidence="3 5" id="KW-1133">Transmembrane helix</keyword>
<dbReference type="PANTHER" id="PTHR35814">
    <property type="match status" value="1"/>
</dbReference>
<keyword evidence="7" id="KW-1185">Reference proteome</keyword>
<feature type="transmembrane region" description="Helical" evidence="5">
    <location>
        <begin position="106"/>
        <end position="125"/>
    </location>
</feature>
<dbReference type="RefSeq" id="WP_221416095.1">
    <property type="nucleotide sequence ID" value="NZ_JACHLN010000001.1"/>
</dbReference>
<proteinExistence type="predicted"/>
<dbReference type="Gene3D" id="1.20.120.550">
    <property type="entry name" value="Membrane associated eicosanoid/glutathione metabolism-like domain"/>
    <property type="match status" value="1"/>
</dbReference>
<evidence type="ECO:0000256" key="2">
    <source>
        <dbReference type="ARBA" id="ARBA00022692"/>
    </source>
</evidence>
<name>A0A7W7JYW3_9SPHN</name>
<evidence type="ECO:0000313" key="7">
    <source>
        <dbReference type="Proteomes" id="UP000575241"/>
    </source>
</evidence>
<dbReference type="Pfam" id="PF01124">
    <property type="entry name" value="MAPEG"/>
    <property type="match status" value="1"/>
</dbReference>
<feature type="transmembrane region" description="Helical" evidence="5">
    <location>
        <begin position="76"/>
        <end position="94"/>
    </location>
</feature>
<accession>A0A7W7JYW3</accession>
<dbReference type="SUPFAM" id="SSF161084">
    <property type="entry name" value="MAPEG domain-like"/>
    <property type="match status" value="1"/>
</dbReference>
<protein>
    <submittedName>
        <fullName evidence="6">Putative membrane protein YecN with MAPEG domain</fullName>
    </submittedName>
</protein>
<organism evidence="6 7">
    <name type="scientific">Sphingomonas kyeonggiensis</name>
    <dbReference type="NCBI Taxonomy" id="1268553"/>
    <lineage>
        <taxon>Bacteria</taxon>
        <taxon>Pseudomonadati</taxon>
        <taxon>Pseudomonadota</taxon>
        <taxon>Alphaproteobacteria</taxon>
        <taxon>Sphingomonadales</taxon>
        <taxon>Sphingomonadaceae</taxon>
        <taxon>Sphingomonas</taxon>
    </lineage>
</organism>
<keyword evidence="4 5" id="KW-0472">Membrane</keyword>
<comment type="subcellular location">
    <subcellularLocation>
        <location evidence="1">Membrane</location>
    </subcellularLocation>
</comment>
<dbReference type="Proteomes" id="UP000575241">
    <property type="component" value="Unassembled WGS sequence"/>
</dbReference>
<evidence type="ECO:0000313" key="6">
    <source>
        <dbReference type="EMBL" id="MBB4837922.1"/>
    </source>
</evidence>
<dbReference type="InterPro" id="IPR001129">
    <property type="entry name" value="Membr-assoc_MAPEG"/>
</dbReference>
<evidence type="ECO:0000256" key="5">
    <source>
        <dbReference type="SAM" id="Phobius"/>
    </source>
</evidence>
<evidence type="ECO:0000256" key="3">
    <source>
        <dbReference type="ARBA" id="ARBA00022989"/>
    </source>
</evidence>
<gene>
    <name evidence="6" type="ORF">HNP52_000973</name>
</gene>
<keyword evidence="2 5" id="KW-0812">Transmembrane</keyword>